<dbReference type="InterPro" id="IPR050679">
    <property type="entry name" value="Bact_HTH_transcr_reg"/>
</dbReference>
<keyword evidence="1" id="KW-0805">Transcription regulation</keyword>
<dbReference type="GO" id="GO:0045892">
    <property type="term" value="P:negative regulation of DNA-templated transcription"/>
    <property type="evidence" value="ECO:0007669"/>
    <property type="project" value="TreeGrafter"/>
</dbReference>
<organism evidence="6 7">
    <name type="scientific">Mycobacterium gordonae</name>
    <dbReference type="NCBI Taxonomy" id="1778"/>
    <lineage>
        <taxon>Bacteria</taxon>
        <taxon>Bacillati</taxon>
        <taxon>Actinomycetota</taxon>
        <taxon>Actinomycetes</taxon>
        <taxon>Mycobacteriales</taxon>
        <taxon>Mycobacteriaceae</taxon>
        <taxon>Mycobacterium</taxon>
    </lineage>
</organism>
<dbReference type="PANTHER" id="PTHR44846:SF17">
    <property type="entry name" value="GNTR-FAMILY TRANSCRIPTIONAL REGULATOR"/>
    <property type="match status" value="1"/>
</dbReference>
<dbReference type="GO" id="GO:0003677">
    <property type="term" value="F:DNA binding"/>
    <property type="evidence" value="ECO:0007669"/>
    <property type="project" value="UniProtKB-KW"/>
</dbReference>
<dbReference type="InterPro" id="IPR036388">
    <property type="entry name" value="WH-like_DNA-bd_sf"/>
</dbReference>
<dbReference type="Pfam" id="PF00392">
    <property type="entry name" value="GntR"/>
    <property type="match status" value="1"/>
</dbReference>
<dbReference type="Proteomes" id="UP000051677">
    <property type="component" value="Unassembled WGS sequence"/>
</dbReference>
<gene>
    <name evidence="6" type="ORF">AO501_02055</name>
</gene>
<evidence type="ECO:0000259" key="5">
    <source>
        <dbReference type="PROSITE" id="PS50949"/>
    </source>
</evidence>
<dbReference type="PRINTS" id="PR00035">
    <property type="entry name" value="HTHGNTR"/>
</dbReference>
<name>A0A0Q2UFQ6_MYCGO</name>
<reference evidence="6 7" key="1">
    <citation type="submission" date="2015-10" db="EMBL/GenBank/DDBJ databases">
        <title>Mycobacterium gordonae draft genome assembly.</title>
        <authorList>
            <person name="Ustinova V."/>
            <person name="Smirnova T."/>
            <person name="Blagodatskikh K."/>
            <person name="Varlamov D."/>
            <person name="Larionova E."/>
            <person name="Chernousova L."/>
        </authorList>
    </citation>
    <scope>NUCLEOTIDE SEQUENCE [LARGE SCALE GENOMIC DNA]</scope>
    <source>
        <strain evidence="6 7">CTRI 14-8773</strain>
    </source>
</reference>
<evidence type="ECO:0000256" key="4">
    <source>
        <dbReference type="SAM" id="MobiDB-lite"/>
    </source>
</evidence>
<dbReference type="Gene3D" id="1.10.10.10">
    <property type="entry name" value="Winged helix-like DNA-binding domain superfamily/Winged helix DNA-binding domain"/>
    <property type="match status" value="1"/>
</dbReference>
<dbReference type="AlphaFoldDB" id="A0A0Q2UFQ6"/>
<protein>
    <recommendedName>
        <fullName evidence="5">HTH gntR-type domain-containing protein</fullName>
    </recommendedName>
</protein>
<comment type="caution">
    <text evidence="6">The sequence shown here is derived from an EMBL/GenBank/DDBJ whole genome shotgun (WGS) entry which is preliminary data.</text>
</comment>
<sequence>MRACMQVNEASQAITSDVKHHATAEDNRRMTGDTFAAGALELGEIVRTVNRPPFRQIADCLRTAIQNGRYGPRDQLPSEFALSHHFGVARMTVRRAISELRAEGLVSPEHGRGVFVNDTAKSFANKLLTRDDVVALKTLVEAVTGRSLSDDQSSALKSAYHAANVQHGGPTLQAVAQLLARSGGALPLSDNQWVGLSDGDTPGGDQLMEPGPAMATLNHPSVRADT</sequence>
<dbReference type="GO" id="GO:0003700">
    <property type="term" value="F:DNA-binding transcription factor activity"/>
    <property type="evidence" value="ECO:0007669"/>
    <property type="project" value="InterPro"/>
</dbReference>
<evidence type="ECO:0000256" key="2">
    <source>
        <dbReference type="ARBA" id="ARBA00023125"/>
    </source>
</evidence>
<feature type="domain" description="HTH gntR-type" evidence="5">
    <location>
        <begin position="51"/>
        <end position="119"/>
    </location>
</feature>
<proteinExistence type="predicted"/>
<dbReference type="InterPro" id="IPR036390">
    <property type="entry name" value="WH_DNA-bd_sf"/>
</dbReference>
<feature type="region of interest" description="Disordered" evidence="4">
    <location>
        <begin position="196"/>
        <end position="226"/>
    </location>
</feature>
<dbReference type="SUPFAM" id="SSF46785">
    <property type="entry name" value="Winged helix' DNA-binding domain"/>
    <property type="match status" value="1"/>
</dbReference>
<evidence type="ECO:0000256" key="1">
    <source>
        <dbReference type="ARBA" id="ARBA00023015"/>
    </source>
</evidence>
<dbReference type="EMBL" id="LKTM01000088">
    <property type="protein sequence ID" value="KQH79584.1"/>
    <property type="molecule type" value="Genomic_DNA"/>
</dbReference>
<keyword evidence="2" id="KW-0238">DNA-binding</keyword>
<evidence type="ECO:0000313" key="7">
    <source>
        <dbReference type="Proteomes" id="UP000051677"/>
    </source>
</evidence>
<evidence type="ECO:0000313" key="6">
    <source>
        <dbReference type="EMBL" id="KQH79584.1"/>
    </source>
</evidence>
<dbReference type="PROSITE" id="PS50949">
    <property type="entry name" value="HTH_GNTR"/>
    <property type="match status" value="1"/>
</dbReference>
<keyword evidence="3" id="KW-0804">Transcription</keyword>
<dbReference type="InterPro" id="IPR000524">
    <property type="entry name" value="Tscrpt_reg_HTH_GntR"/>
</dbReference>
<dbReference type="SMART" id="SM00345">
    <property type="entry name" value="HTH_GNTR"/>
    <property type="match status" value="1"/>
</dbReference>
<evidence type="ECO:0000256" key="3">
    <source>
        <dbReference type="ARBA" id="ARBA00023163"/>
    </source>
</evidence>
<accession>A0A0Q2UFQ6</accession>
<dbReference type="CDD" id="cd07377">
    <property type="entry name" value="WHTH_GntR"/>
    <property type="match status" value="1"/>
</dbReference>
<dbReference type="PANTHER" id="PTHR44846">
    <property type="entry name" value="MANNOSYL-D-GLYCERATE TRANSPORT/METABOLISM SYSTEM REPRESSOR MNGR-RELATED"/>
    <property type="match status" value="1"/>
</dbReference>